<dbReference type="GO" id="GO:0017089">
    <property type="term" value="F:glycolipid transfer activity"/>
    <property type="evidence" value="ECO:0007669"/>
    <property type="project" value="TreeGrafter"/>
</dbReference>
<comment type="caution">
    <text evidence="5">The sequence shown here is derived from an EMBL/GenBank/DDBJ whole genome shotgun (WGS) entry which is preliminary data.</text>
</comment>
<reference evidence="5" key="1">
    <citation type="submission" date="2021-03" db="EMBL/GenBank/DDBJ databases">
        <title>The complete genome sequence of Acetobacter sp. TBRC 12339.</title>
        <authorList>
            <person name="Charoenyingcharoen P."/>
            <person name="Yukphan P."/>
        </authorList>
    </citation>
    <scope>NUCLEOTIDE SEQUENCE</scope>
    <source>
        <strain evidence="5">TBRC 12339</strain>
    </source>
</reference>
<keyword evidence="1 3" id="KW-0732">Signal</keyword>
<dbReference type="Proteomes" id="UP000664073">
    <property type="component" value="Unassembled WGS sequence"/>
</dbReference>
<gene>
    <name evidence="5" type="ORF">J2D77_00820</name>
</gene>
<feature type="domain" description="Organic solvent tolerance-like N-terminal" evidence="4">
    <location>
        <begin position="63"/>
        <end position="246"/>
    </location>
</feature>
<dbReference type="AlphaFoldDB" id="A0A939HFZ2"/>
<evidence type="ECO:0000256" key="1">
    <source>
        <dbReference type="ARBA" id="ARBA00022729"/>
    </source>
</evidence>
<feature type="compositionally biased region" description="Pro residues" evidence="2">
    <location>
        <begin position="150"/>
        <end position="166"/>
    </location>
</feature>
<keyword evidence="6" id="KW-1185">Reference proteome</keyword>
<feature type="compositionally biased region" description="Low complexity" evidence="2">
    <location>
        <begin position="167"/>
        <end position="179"/>
    </location>
</feature>
<feature type="compositionally biased region" description="Low complexity" evidence="2">
    <location>
        <begin position="121"/>
        <end position="149"/>
    </location>
</feature>
<evidence type="ECO:0000256" key="2">
    <source>
        <dbReference type="SAM" id="MobiDB-lite"/>
    </source>
</evidence>
<dbReference type="EMBL" id="JAFVMH010000001">
    <property type="protein sequence ID" value="MBO1323698.1"/>
    <property type="molecule type" value="Genomic_DNA"/>
</dbReference>
<dbReference type="Pfam" id="PF03968">
    <property type="entry name" value="LptD_N"/>
    <property type="match status" value="1"/>
</dbReference>
<evidence type="ECO:0000259" key="4">
    <source>
        <dbReference type="Pfam" id="PF03968"/>
    </source>
</evidence>
<organism evidence="5 6">
    <name type="scientific">Acetobacter garciniae</name>
    <dbReference type="NCBI Taxonomy" id="2817435"/>
    <lineage>
        <taxon>Bacteria</taxon>
        <taxon>Pseudomonadati</taxon>
        <taxon>Pseudomonadota</taxon>
        <taxon>Alphaproteobacteria</taxon>
        <taxon>Acetobacterales</taxon>
        <taxon>Acetobacteraceae</taxon>
        <taxon>Acetobacter</taxon>
    </lineage>
</organism>
<evidence type="ECO:0000256" key="3">
    <source>
        <dbReference type="SAM" id="SignalP"/>
    </source>
</evidence>
<dbReference type="Gene3D" id="2.60.450.10">
    <property type="entry name" value="Lipopolysaccharide (LPS) transport protein A like domain"/>
    <property type="match status" value="3"/>
</dbReference>
<dbReference type="PANTHER" id="PTHR36504:SF1">
    <property type="entry name" value="LIPOPOLYSACCHARIDE EXPORT SYSTEM PROTEIN LPTA"/>
    <property type="match status" value="1"/>
</dbReference>
<dbReference type="InterPro" id="IPR052037">
    <property type="entry name" value="LPS_export_LptA"/>
</dbReference>
<feature type="region of interest" description="Disordered" evidence="2">
    <location>
        <begin position="276"/>
        <end position="312"/>
    </location>
</feature>
<feature type="region of interest" description="Disordered" evidence="2">
    <location>
        <begin position="377"/>
        <end position="399"/>
    </location>
</feature>
<sequence length="399" mass="40522">MAGPSVIPLAVPATIRMAVPRAVALVLSVALAPLCLAPHAAHAQAIDLSHGGQITVTAKGGFDWDQNQKKVTAYDQAQAVRGDVTVTADKLIAYYRKKAPLAPDAAGGSTGGNAAGDAANATGGAATGTPGAAQPAAAQSGPSAPGTAPAAPPGPAPVGAAPPAPPAAQNGAPAPAPGGDDQDSGANEIFRLEAIGHVHIFTQTDQAWGDKAIYDMDQAVLVMTGNALKLTTPQDVLTARDSMEYYSQTRISIGRGNATVTTNDHRQIRADVLVGYSAPPAPAGQNGQAEQTAKPEQKQDASSDPLTNGSGKLEKVNAFGHVWVRTQTEVVTGERGVYVPDTGIARVVGNVHITRGPNQIQGNAAIINMHTGLATMTEQPGGRVSGVVVPNNGDTSDRK</sequence>
<proteinExistence type="predicted"/>
<dbReference type="GO" id="GO:0009279">
    <property type="term" value="C:cell outer membrane"/>
    <property type="evidence" value="ECO:0007669"/>
    <property type="project" value="TreeGrafter"/>
</dbReference>
<dbReference type="PANTHER" id="PTHR36504">
    <property type="entry name" value="LIPOPOLYSACCHARIDE EXPORT SYSTEM PROTEIN LPTA"/>
    <property type="match status" value="1"/>
</dbReference>
<accession>A0A939HFZ2</accession>
<evidence type="ECO:0000313" key="5">
    <source>
        <dbReference type="EMBL" id="MBO1323698.1"/>
    </source>
</evidence>
<dbReference type="InterPro" id="IPR005653">
    <property type="entry name" value="OstA-like_N"/>
</dbReference>
<dbReference type="GO" id="GO:0015920">
    <property type="term" value="P:lipopolysaccharide transport"/>
    <property type="evidence" value="ECO:0007669"/>
    <property type="project" value="TreeGrafter"/>
</dbReference>
<feature type="chain" id="PRO_5037669731" description="Organic solvent tolerance-like N-terminal domain-containing protein" evidence="3">
    <location>
        <begin position="44"/>
        <end position="399"/>
    </location>
</feature>
<feature type="signal peptide" evidence="3">
    <location>
        <begin position="1"/>
        <end position="43"/>
    </location>
</feature>
<dbReference type="GO" id="GO:0030288">
    <property type="term" value="C:outer membrane-bounded periplasmic space"/>
    <property type="evidence" value="ECO:0007669"/>
    <property type="project" value="TreeGrafter"/>
</dbReference>
<name>A0A939HFZ2_9PROT</name>
<feature type="region of interest" description="Disordered" evidence="2">
    <location>
        <begin position="121"/>
        <end position="185"/>
    </location>
</feature>
<evidence type="ECO:0000313" key="6">
    <source>
        <dbReference type="Proteomes" id="UP000664073"/>
    </source>
</evidence>
<protein>
    <recommendedName>
        <fullName evidence="4">Organic solvent tolerance-like N-terminal domain-containing protein</fullName>
    </recommendedName>
</protein>